<dbReference type="PRINTS" id="PR00039">
    <property type="entry name" value="HTHLYSR"/>
</dbReference>
<dbReference type="Pfam" id="PF03466">
    <property type="entry name" value="LysR_substrate"/>
    <property type="match status" value="1"/>
</dbReference>
<dbReference type="SUPFAM" id="SSF46785">
    <property type="entry name" value="Winged helix' DNA-binding domain"/>
    <property type="match status" value="1"/>
</dbReference>
<dbReference type="SUPFAM" id="SSF53850">
    <property type="entry name" value="Periplasmic binding protein-like II"/>
    <property type="match status" value="1"/>
</dbReference>
<evidence type="ECO:0000256" key="3">
    <source>
        <dbReference type="ARBA" id="ARBA00023125"/>
    </source>
</evidence>
<comment type="similarity">
    <text evidence="1">Belongs to the LysR transcriptional regulatory family.</text>
</comment>
<feature type="domain" description="HTH lysR-type" evidence="5">
    <location>
        <begin position="8"/>
        <end position="65"/>
    </location>
</feature>
<evidence type="ECO:0000256" key="1">
    <source>
        <dbReference type="ARBA" id="ARBA00009437"/>
    </source>
</evidence>
<organism evidence="6 7">
    <name type="scientific">Vibrio ostreicida</name>
    <dbReference type="NCBI Taxonomy" id="526588"/>
    <lineage>
        <taxon>Bacteria</taxon>
        <taxon>Pseudomonadati</taxon>
        <taxon>Pseudomonadota</taxon>
        <taxon>Gammaproteobacteria</taxon>
        <taxon>Vibrionales</taxon>
        <taxon>Vibrionaceae</taxon>
        <taxon>Vibrio</taxon>
    </lineage>
</organism>
<evidence type="ECO:0000313" key="6">
    <source>
        <dbReference type="EMBL" id="MDN3612100.1"/>
    </source>
</evidence>
<dbReference type="EMBL" id="JAUFQC010000027">
    <property type="protein sequence ID" value="MDN3612100.1"/>
    <property type="molecule type" value="Genomic_DNA"/>
</dbReference>
<evidence type="ECO:0000313" key="7">
    <source>
        <dbReference type="Proteomes" id="UP001238540"/>
    </source>
</evidence>
<dbReference type="Pfam" id="PF00126">
    <property type="entry name" value="HTH_1"/>
    <property type="match status" value="1"/>
</dbReference>
<keyword evidence="3" id="KW-0238">DNA-binding</keyword>
<dbReference type="InterPro" id="IPR058163">
    <property type="entry name" value="LysR-type_TF_proteobact-type"/>
</dbReference>
<dbReference type="PANTHER" id="PTHR30537">
    <property type="entry name" value="HTH-TYPE TRANSCRIPTIONAL REGULATOR"/>
    <property type="match status" value="1"/>
</dbReference>
<accession>A0ABT8C162</accession>
<comment type="caution">
    <text evidence="6">The sequence shown here is derived from an EMBL/GenBank/DDBJ whole genome shotgun (WGS) entry which is preliminary data.</text>
</comment>
<dbReference type="PROSITE" id="PS50931">
    <property type="entry name" value="HTH_LYSR"/>
    <property type="match status" value="1"/>
</dbReference>
<keyword evidence="2" id="KW-0805">Transcription regulation</keyword>
<keyword evidence="7" id="KW-1185">Reference proteome</keyword>
<name>A0ABT8C162_9VIBR</name>
<protein>
    <submittedName>
        <fullName evidence="6">LysR family transcriptional regulator</fullName>
    </submittedName>
</protein>
<dbReference type="RefSeq" id="WP_170882572.1">
    <property type="nucleotide sequence ID" value="NZ_JABEYA020000004.1"/>
</dbReference>
<dbReference type="InterPro" id="IPR036388">
    <property type="entry name" value="WH-like_DNA-bd_sf"/>
</dbReference>
<dbReference type="InterPro" id="IPR000847">
    <property type="entry name" value="LysR_HTH_N"/>
</dbReference>
<reference evidence="7" key="1">
    <citation type="journal article" date="2019" name="Int. J. Syst. Evol. Microbiol.">
        <title>The Global Catalogue of Microorganisms (GCM) 10K type strain sequencing project: providing services to taxonomists for standard genome sequencing and annotation.</title>
        <authorList>
            <consortium name="The Broad Institute Genomics Platform"/>
            <consortium name="The Broad Institute Genome Sequencing Center for Infectious Disease"/>
            <person name="Wu L."/>
            <person name="Ma J."/>
        </authorList>
    </citation>
    <scope>NUCLEOTIDE SEQUENCE [LARGE SCALE GENOMIC DNA]</scope>
    <source>
        <strain evidence="7">CECT 7398</strain>
    </source>
</reference>
<proteinExistence type="inferred from homology"/>
<gene>
    <name evidence="6" type="ORF">QWZ16_21130</name>
</gene>
<keyword evidence="4" id="KW-0804">Transcription</keyword>
<evidence type="ECO:0000259" key="5">
    <source>
        <dbReference type="PROSITE" id="PS50931"/>
    </source>
</evidence>
<dbReference type="PANTHER" id="PTHR30537:SF26">
    <property type="entry name" value="GLYCINE CLEAVAGE SYSTEM TRANSCRIPTIONAL ACTIVATOR"/>
    <property type="match status" value="1"/>
</dbReference>
<evidence type="ECO:0000256" key="4">
    <source>
        <dbReference type="ARBA" id="ARBA00023163"/>
    </source>
</evidence>
<evidence type="ECO:0000256" key="2">
    <source>
        <dbReference type="ARBA" id="ARBA00023015"/>
    </source>
</evidence>
<dbReference type="InterPro" id="IPR036390">
    <property type="entry name" value="WH_DNA-bd_sf"/>
</dbReference>
<dbReference type="Gene3D" id="1.10.10.10">
    <property type="entry name" value="Winged helix-like DNA-binding domain superfamily/Winged helix DNA-binding domain"/>
    <property type="match status" value="1"/>
</dbReference>
<dbReference type="InterPro" id="IPR005119">
    <property type="entry name" value="LysR_subst-bd"/>
</dbReference>
<dbReference type="Gene3D" id="3.40.190.10">
    <property type="entry name" value="Periplasmic binding protein-like II"/>
    <property type="match status" value="2"/>
</dbReference>
<sequence length="307" mass="34785">MLKNSELPSMKALRALIAVAHHQSFSKAAVELCVTQGAVSKQIALLEKTVGQPLFSRQLNGMELTPAGRQYLPKVVEALEVIQHATASLIQSDTDRELLNIDVTPSLASLWLLPNIEDFCRRHTHLQVKVRTREDTPSRLAGDGDLVVRCLPLSDHYEHSELLCHERLLLIGEGVFNSHDLDVGSLLTQYRLIPHTTRPQLWEWFKQEHQCTGAMHYYSVGYEHFYLSLEAVKRDKGLALVPDFMAREALHSNEISNPLGLSILSGYGYYLSVPNYRLVANKVQWFKTWLKQALLESSLCREFNGLL</sequence>
<dbReference type="Proteomes" id="UP001238540">
    <property type="component" value="Unassembled WGS sequence"/>
</dbReference>